<comment type="caution">
    <text evidence="2">The sequence shown here is derived from an EMBL/GenBank/DDBJ whole genome shotgun (WGS) entry which is preliminary data.</text>
</comment>
<accession>A0ABX4K154</accession>
<keyword evidence="1" id="KW-0812">Transmembrane</keyword>
<evidence type="ECO:0000313" key="2">
    <source>
        <dbReference type="EMBL" id="PHG98899.1"/>
    </source>
</evidence>
<keyword evidence="1" id="KW-0472">Membrane</keyword>
<organism evidence="2 3">
    <name type="scientific">Clostridium sporogenes</name>
    <dbReference type="NCBI Taxonomy" id="1509"/>
    <lineage>
        <taxon>Bacteria</taxon>
        <taxon>Bacillati</taxon>
        <taxon>Bacillota</taxon>
        <taxon>Clostridia</taxon>
        <taxon>Eubacteriales</taxon>
        <taxon>Clostridiaceae</taxon>
        <taxon>Clostridium</taxon>
    </lineage>
</organism>
<evidence type="ECO:0000256" key="1">
    <source>
        <dbReference type="SAM" id="Phobius"/>
    </source>
</evidence>
<evidence type="ECO:0008006" key="4">
    <source>
        <dbReference type="Google" id="ProtNLM"/>
    </source>
</evidence>
<sequence length="59" mass="6810">MEIKNLIKVLLKNIPEVLFILGIFFIIFSTFLINYIAGMYVLGAILTILGVLFARHERR</sequence>
<reference evidence="2 3" key="1">
    <citation type="submission" date="2017-09" db="EMBL/GenBank/DDBJ databases">
        <title>FDA dAtabase for Regulatory Grade micrObial Sequences (FDA-ARGOS): Supporting development and validation of Infectious Disease Dx tests.</title>
        <authorList>
            <person name="Kerrigan L."/>
            <person name="Long C."/>
            <person name="Tallon L.J."/>
            <person name="Sadzewicz L."/>
            <person name="Ott S."/>
            <person name="Zhao X."/>
            <person name="Nagaraj S."/>
            <person name="Vavikolanu K."/>
            <person name="Aluvathingal J."/>
            <person name="Nadendla S."/>
            <person name="Sichtig H."/>
        </authorList>
    </citation>
    <scope>NUCLEOTIDE SEQUENCE [LARGE SCALE GENOMIC DNA]</scope>
    <source>
        <strain evidence="2 3">FDAARGOS_423</strain>
    </source>
</reference>
<protein>
    <recommendedName>
        <fullName evidence="4">DUF1056 family protein</fullName>
    </recommendedName>
</protein>
<keyword evidence="3" id="KW-1185">Reference proteome</keyword>
<name>A0ABX4K154_CLOSG</name>
<proteinExistence type="predicted"/>
<gene>
    <name evidence="2" type="ORF">CRX47_03210</name>
</gene>
<dbReference type="RefSeq" id="WP_098926909.1">
    <property type="nucleotide sequence ID" value="NZ_PDLH01000007.1"/>
</dbReference>
<feature type="transmembrane region" description="Helical" evidence="1">
    <location>
        <begin position="35"/>
        <end position="54"/>
    </location>
</feature>
<dbReference type="Proteomes" id="UP000223854">
    <property type="component" value="Unassembled WGS sequence"/>
</dbReference>
<keyword evidence="1" id="KW-1133">Transmembrane helix</keyword>
<dbReference type="EMBL" id="PDLH01000007">
    <property type="protein sequence ID" value="PHG98899.1"/>
    <property type="molecule type" value="Genomic_DNA"/>
</dbReference>
<evidence type="ECO:0000313" key="3">
    <source>
        <dbReference type="Proteomes" id="UP000223854"/>
    </source>
</evidence>
<feature type="transmembrane region" description="Helical" evidence="1">
    <location>
        <begin position="9"/>
        <end position="29"/>
    </location>
</feature>